<dbReference type="EMBL" id="KZ678444">
    <property type="protein sequence ID" value="PSR84395.1"/>
    <property type="molecule type" value="Genomic_DNA"/>
</dbReference>
<feature type="transmembrane region" description="Helical" evidence="5">
    <location>
        <begin position="130"/>
        <end position="154"/>
    </location>
</feature>
<evidence type="ECO:0000256" key="1">
    <source>
        <dbReference type="ARBA" id="ARBA00004141"/>
    </source>
</evidence>
<dbReference type="InterPro" id="IPR011701">
    <property type="entry name" value="MFS"/>
</dbReference>
<keyword evidence="8" id="KW-1185">Reference proteome</keyword>
<keyword evidence="3 5" id="KW-1133">Transmembrane helix</keyword>
<feature type="transmembrane region" description="Helical" evidence="5">
    <location>
        <begin position="303"/>
        <end position="325"/>
    </location>
</feature>
<accession>A0A2T3A7P6</accession>
<evidence type="ECO:0000256" key="2">
    <source>
        <dbReference type="ARBA" id="ARBA00022692"/>
    </source>
</evidence>
<dbReference type="GO" id="GO:0005886">
    <property type="term" value="C:plasma membrane"/>
    <property type="evidence" value="ECO:0007669"/>
    <property type="project" value="TreeGrafter"/>
</dbReference>
<organism evidence="7 8">
    <name type="scientific">Coniella lustricola</name>
    <dbReference type="NCBI Taxonomy" id="2025994"/>
    <lineage>
        <taxon>Eukaryota</taxon>
        <taxon>Fungi</taxon>
        <taxon>Dikarya</taxon>
        <taxon>Ascomycota</taxon>
        <taxon>Pezizomycotina</taxon>
        <taxon>Sordariomycetes</taxon>
        <taxon>Sordariomycetidae</taxon>
        <taxon>Diaporthales</taxon>
        <taxon>Schizoparmaceae</taxon>
        <taxon>Coniella</taxon>
    </lineage>
</organism>
<dbReference type="InterPro" id="IPR020846">
    <property type="entry name" value="MFS_dom"/>
</dbReference>
<feature type="transmembrane region" description="Helical" evidence="5">
    <location>
        <begin position="72"/>
        <end position="95"/>
    </location>
</feature>
<keyword evidence="2 5" id="KW-0812">Transmembrane</keyword>
<feature type="transmembrane region" description="Helical" evidence="5">
    <location>
        <begin position="332"/>
        <end position="351"/>
    </location>
</feature>
<dbReference type="Gene3D" id="1.20.1720.10">
    <property type="entry name" value="Multidrug resistance protein D"/>
    <property type="match status" value="1"/>
</dbReference>
<dbReference type="InParanoid" id="A0A2T3A7P6"/>
<dbReference type="PANTHER" id="PTHR23501:SF94">
    <property type="entry name" value="MAJOR FACILITATOR SUPERFAMILY (MFS) PROFILE DOMAIN-CONTAINING PROTEIN"/>
    <property type="match status" value="1"/>
</dbReference>
<feature type="transmembrane region" description="Helical" evidence="5">
    <location>
        <begin position="160"/>
        <end position="180"/>
    </location>
</feature>
<feature type="transmembrane region" description="Helical" evidence="5">
    <location>
        <begin position="12"/>
        <end position="35"/>
    </location>
</feature>
<feature type="transmembrane region" description="Helical" evidence="5">
    <location>
        <begin position="196"/>
        <end position="217"/>
    </location>
</feature>
<dbReference type="Gene3D" id="1.20.1250.20">
    <property type="entry name" value="MFS general substrate transporter like domains"/>
    <property type="match status" value="1"/>
</dbReference>
<dbReference type="PANTHER" id="PTHR23501">
    <property type="entry name" value="MAJOR FACILITATOR SUPERFAMILY"/>
    <property type="match status" value="1"/>
</dbReference>
<feature type="transmembrane region" description="Helical" evidence="5">
    <location>
        <begin position="267"/>
        <end position="291"/>
    </location>
</feature>
<dbReference type="PROSITE" id="PS50850">
    <property type="entry name" value="MFS"/>
    <property type="match status" value="1"/>
</dbReference>
<gene>
    <name evidence="7" type="ORF">BD289DRAFT_460961</name>
</gene>
<evidence type="ECO:0000313" key="8">
    <source>
        <dbReference type="Proteomes" id="UP000241462"/>
    </source>
</evidence>
<evidence type="ECO:0000256" key="3">
    <source>
        <dbReference type="ARBA" id="ARBA00022989"/>
    </source>
</evidence>
<evidence type="ECO:0000256" key="5">
    <source>
        <dbReference type="SAM" id="Phobius"/>
    </source>
</evidence>
<sequence length="509" mass="55246">MHQVFIMCTLSIISLMVALDACIIVTALNAIIVDLELSTSGGIWIGTSYLLANAVTMPLLSELSNIFGRPIVLVVSLCCFMVGTLMCCLAQGLALLLSGRVIQGIGGAGIMSLSLVIFTDMVPLRWRPKWYGFVLGAWAMGNCAGPVVGGAIALETTWRWIFYLMFPLCIIGLVLVIWLLKFRAPVATGSEKVRRVDWIGGICFIISASLLLVAISWGGSQFSWSSPGTLSPLCLGFAGLLATLLFETKIASRPFLRRRLFRTTSSVITYICGTIQGFLIYGQLYYIPFYFQSVKGFTALETGVAILPVMVTCIPSSMITGIIVTRSGNYRWAIWIGWAVLLIGSALTIILDENTPTPIWATILVIIGLGHGAILNAQNFASQAMCDPGEEGAAAAMYAFVRQFGMALGVGVGGSIFQNTMANKLRWEGLDTSIASQSEALVSIIWGLPSNDYTRSQALDAYTYGLHSVYLFFSCISAVALALSLFSKHYHMREEVDSEHILEGMSFEL</sequence>
<feature type="transmembrane region" description="Helical" evidence="5">
    <location>
        <begin position="41"/>
        <end position="60"/>
    </location>
</feature>
<feature type="transmembrane region" description="Helical" evidence="5">
    <location>
        <begin position="101"/>
        <end position="118"/>
    </location>
</feature>
<feature type="transmembrane region" description="Helical" evidence="5">
    <location>
        <begin position="469"/>
        <end position="486"/>
    </location>
</feature>
<feature type="transmembrane region" description="Helical" evidence="5">
    <location>
        <begin position="357"/>
        <end position="375"/>
    </location>
</feature>
<comment type="subcellular location">
    <subcellularLocation>
        <location evidence="1">Membrane</location>
        <topology evidence="1">Multi-pass membrane protein</topology>
    </subcellularLocation>
</comment>
<dbReference type="Proteomes" id="UP000241462">
    <property type="component" value="Unassembled WGS sequence"/>
</dbReference>
<dbReference type="InterPro" id="IPR036259">
    <property type="entry name" value="MFS_trans_sf"/>
</dbReference>
<feature type="transmembrane region" description="Helical" evidence="5">
    <location>
        <begin position="229"/>
        <end position="246"/>
    </location>
</feature>
<protein>
    <submittedName>
        <fullName evidence="7">Major facilitator superfamily transporter</fullName>
    </submittedName>
</protein>
<dbReference type="OrthoDB" id="2351791at2759"/>
<dbReference type="GO" id="GO:0022857">
    <property type="term" value="F:transmembrane transporter activity"/>
    <property type="evidence" value="ECO:0007669"/>
    <property type="project" value="InterPro"/>
</dbReference>
<keyword evidence="4 5" id="KW-0472">Membrane</keyword>
<evidence type="ECO:0000313" key="7">
    <source>
        <dbReference type="EMBL" id="PSR84395.1"/>
    </source>
</evidence>
<name>A0A2T3A7P6_9PEZI</name>
<proteinExistence type="predicted"/>
<feature type="domain" description="Major facilitator superfamily (MFS) profile" evidence="6">
    <location>
        <begin position="6"/>
        <end position="492"/>
    </location>
</feature>
<evidence type="ECO:0000259" key="6">
    <source>
        <dbReference type="PROSITE" id="PS50850"/>
    </source>
</evidence>
<dbReference type="SUPFAM" id="SSF103473">
    <property type="entry name" value="MFS general substrate transporter"/>
    <property type="match status" value="1"/>
</dbReference>
<dbReference type="Pfam" id="PF07690">
    <property type="entry name" value="MFS_1"/>
    <property type="match status" value="1"/>
</dbReference>
<dbReference type="PRINTS" id="PR01036">
    <property type="entry name" value="TCRTETB"/>
</dbReference>
<evidence type="ECO:0000256" key="4">
    <source>
        <dbReference type="ARBA" id="ARBA00023136"/>
    </source>
</evidence>
<dbReference type="AlphaFoldDB" id="A0A2T3A7P6"/>
<reference evidence="7 8" key="1">
    <citation type="journal article" date="2018" name="Mycol. Prog.">
        <title>Coniella lustricola, a new species from submerged detritus.</title>
        <authorList>
            <person name="Raudabaugh D.B."/>
            <person name="Iturriaga T."/>
            <person name="Carver A."/>
            <person name="Mondo S."/>
            <person name="Pangilinan J."/>
            <person name="Lipzen A."/>
            <person name="He G."/>
            <person name="Amirebrahimi M."/>
            <person name="Grigoriev I.V."/>
            <person name="Miller A.N."/>
        </authorList>
    </citation>
    <scope>NUCLEOTIDE SEQUENCE [LARGE SCALE GENOMIC DNA]</scope>
    <source>
        <strain evidence="7 8">B22-T-1</strain>
    </source>
</reference>